<dbReference type="eggNOG" id="COG1968">
    <property type="taxonomic scope" value="Bacteria"/>
</dbReference>
<keyword evidence="10 17" id="KW-1133">Transmembrane helix</keyword>
<comment type="miscellaneous">
    <text evidence="17">Bacitracin is thought to be involved in the inhibition of peptidoglycan synthesis by sequestering undecaprenyl diphosphate, thereby reducing the pool of lipid carrier available.</text>
</comment>
<feature type="transmembrane region" description="Helical" evidence="17">
    <location>
        <begin position="154"/>
        <end position="174"/>
    </location>
</feature>
<evidence type="ECO:0000256" key="4">
    <source>
        <dbReference type="ARBA" id="ARBA00021581"/>
    </source>
</evidence>
<reference evidence="18 19" key="1">
    <citation type="journal article" date="2011" name="J. Bacteriol.">
        <title>Complete genome sequence of the cellulose-degrading bacterium Cellulosilyticum lentocellum.</title>
        <authorList>
            <consortium name="US DOE Joint Genome Institute"/>
            <person name="Miller D.A."/>
            <person name="Suen G."/>
            <person name="Bruce D."/>
            <person name="Copeland A."/>
            <person name="Cheng J.F."/>
            <person name="Detter C."/>
            <person name="Goodwin L.A."/>
            <person name="Han C.S."/>
            <person name="Hauser L.J."/>
            <person name="Land M.L."/>
            <person name="Lapidus A."/>
            <person name="Lucas S."/>
            <person name="Meincke L."/>
            <person name="Pitluck S."/>
            <person name="Tapia R."/>
            <person name="Teshima H."/>
            <person name="Woyke T."/>
            <person name="Fox B.G."/>
            <person name="Angert E.R."/>
            <person name="Currie C.R."/>
        </authorList>
    </citation>
    <scope>NUCLEOTIDE SEQUENCE [LARGE SCALE GENOMIC DNA]</scope>
    <source>
        <strain evidence="19">ATCC 49066 / DSM 5427 / NCIMB 11756 / RHM5</strain>
    </source>
</reference>
<dbReference type="GO" id="GO:0009252">
    <property type="term" value="P:peptidoglycan biosynthetic process"/>
    <property type="evidence" value="ECO:0007669"/>
    <property type="project" value="UniProtKB-KW"/>
</dbReference>
<sequence length="277" mass="30435">MSIFEAIIQGVLQGITEFLPVSSSGHLALFQHFSEVEAESSGFIMALLHLGTLVAIFVAFRETIWALIKEALSMLKDIFTLKFTLKQMNDERKMIVMLIVATLPLVILYPFKWVYDSIVAKGGLLLLGLCFLYTSAILFISDRRDNGKKTVREMSYGNALFIGLFQGIALFPGISRSGSTIGSSLIAGFSKDFAVKFSFILGIPAILGGCLVEIKEAMETSVPVEILPMVIGFVVAAIVGYLSIKMIDWLVKTDKYKVFAYYTLVVGIITLGINFLG</sequence>
<keyword evidence="19" id="KW-1185">Reference proteome</keyword>
<evidence type="ECO:0000313" key="19">
    <source>
        <dbReference type="Proteomes" id="UP000008467"/>
    </source>
</evidence>
<comment type="similarity">
    <text evidence="2 17">Belongs to the UppP family.</text>
</comment>
<dbReference type="Pfam" id="PF02673">
    <property type="entry name" value="BacA"/>
    <property type="match status" value="1"/>
</dbReference>
<feature type="transmembrane region" description="Helical" evidence="17">
    <location>
        <begin position="194"/>
        <end position="214"/>
    </location>
</feature>
<evidence type="ECO:0000256" key="15">
    <source>
        <dbReference type="ARBA" id="ARBA00032932"/>
    </source>
</evidence>
<dbReference type="HAMAP" id="MF_01006">
    <property type="entry name" value="Undec_diphosphatase"/>
    <property type="match status" value="1"/>
</dbReference>
<dbReference type="GO" id="GO:0008360">
    <property type="term" value="P:regulation of cell shape"/>
    <property type="evidence" value="ECO:0007669"/>
    <property type="project" value="UniProtKB-KW"/>
</dbReference>
<evidence type="ECO:0000256" key="7">
    <source>
        <dbReference type="ARBA" id="ARBA00022801"/>
    </source>
</evidence>
<evidence type="ECO:0000256" key="1">
    <source>
        <dbReference type="ARBA" id="ARBA00004651"/>
    </source>
</evidence>
<keyword evidence="8 17" id="KW-0133">Cell shape</keyword>
<dbReference type="KEGG" id="cle:Clole_2970"/>
<evidence type="ECO:0000256" key="3">
    <source>
        <dbReference type="ARBA" id="ARBA00012374"/>
    </source>
</evidence>
<keyword evidence="7 17" id="KW-0378">Hydrolase</keyword>
<dbReference type="InterPro" id="IPR003824">
    <property type="entry name" value="UppP"/>
</dbReference>
<keyword evidence="12 17" id="KW-0046">Antibiotic resistance</keyword>
<feature type="transmembrane region" description="Helical" evidence="17">
    <location>
        <begin position="42"/>
        <end position="60"/>
    </location>
</feature>
<evidence type="ECO:0000256" key="6">
    <source>
        <dbReference type="ARBA" id="ARBA00022692"/>
    </source>
</evidence>
<dbReference type="GO" id="GO:0050380">
    <property type="term" value="F:undecaprenyl-diphosphatase activity"/>
    <property type="evidence" value="ECO:0007669"/>
    <property type="project" value="UniProtKB-UniRule"/>
</dbReference>
<dbReference type="STRING" id="642492.Clole_2970"/>
<keyword evidence="6 17" id="KW-0812">Transmembrane</keyword>
<comment type="catalytic activity">
    <reaction evidence="16 17">
        <text>di-trans,octa-cis-undecaprenyl diphosphate + H2O = di-trans,octa-cis-undecaprenyl phosphate + phosphate + H(+)</text>
        <dbReference type="Rhea" id="RHEA:28094"/>
        <dbReference type="ChEBI" id="CHEBI:15377"/>
        <dbReference type="ChEBI" id="CHEBI:15378"/>
        <dbReference type="ChEBI" id="CHEBI:43474"/>
        <dbReference type="ChEBI" id="CHEBI:58405"/>
        <dbReference type="ChEBI" id="CHEBI:60392"/>
        <dbReference type="EC" id="3.6.1.27"/>
    </reaction>
</comment>
<protein>
    <recommendedName>
        <fullName evidence="4 17">Undecaprenyl-diphosphatase</fullName>
        <ecNumber evidence="3 17">3.6.1.27</ecNumber>
    </recommendedName>
    <alternativeName>
        <fullName evidence="15 17">Bacitracin resistance protein</fullName>
    </alternativeName>
    <alternativeName>
        <fullName evidence="14 17">Undecaprenyl pyrophosphate phosphatase</fullName>
    </alternativeName>
</protein>
<dbReference type="GO" id="GO:0005886">
    <property type="term" value="C:plasma membrane"/>
    <property type="evidence" value="ECO:0007669"/>
    <property type="project" value="UniProtKB-SubCell"/>
</dbReference>
<evidence type="ECO:0000256" key="8">
    <source>
        <dbReference type="ARBA" id="ARBA00022960"/>
    </source>
</evidence>
<accession>F2JML6</accession>
<evidence type="ECO:0000256" key="10">
    <source>
        <dbReference type="ARBA" id="ARBA00022989"/>
    </source>
</evidence>
<dbReference type="PANTHER" id="PTHR30622:SF4">
    <property type="entry name" value="UNDECAPRENYL-DIPHOSPHATASE"/>
    <property type="match status" value="1"/>
</dbReference>
<dbReference type="AlphaFoldDB" id="F2JML6"/>
<evidence type="ECO:0000256" key="16">
    <source>
        <dbReference type="ARBA" id="ARBA00047594"/>
    </source>
</evidence>
<dbReference type="Proteomes" id="UP000008467">
    <property type="component" value="Chromosome"/>
</dbReference>
<evidence type="ECO:0000256" key="12">
    <source>
        <dbReference type="ARBA" id="ARBA00023251"/>
    </source>
</evidence>
<evidence type="ECO:0000256" key="2">
    <source>
        <dbReference type="ARBA" id="ARBA00010621"/>
    </source>
</evidence>
<comment type="subcellular location">
    <subcellularLocation>
        <location evidence="1 17">Cell membrane</location>
        <topology evidence="1 17">Multi-pass membrane protein</topology>
    </subcellularLocation>
</comment>
<dbReference type="RefSeq" id="WP_013657947.1">
    <property type="nucleotide sequence ID" value="NC_015275.1"/>
</dbReference>
<dbReference type="HOGENOM" id="CLU_060296_1_2_9"/>
<organism evidence="18 19">
    <name type="scientific">Cellulosilyticum lentocellum (strain ATCC 49066 / DSM 5427 / NCIMB 11756 / RHM5)</name>
    <name type="common">Clostridium lentocellum</name>
    <dbReference type="NCBI Taxonomy" id="642492"/>
    <lineage>
        <taxon>Bacteria</taxon>
        <taxon>Bacillati</taxon>
        <taxon>Bacillota</taxon>
        <taxon>Clostridia</taxon>
        <taxon>Lachnospirales</taxon>
        <taxon>Cellulosilyticaceae</taxon>
        <taxon>Cellulosilyticum</taxon>
    </lineage>
</organism>
<proteinExistence type="inferred from homology"/>
<feature type="transmembrane region" description="Helical" evidence="17">
    <location>
        <begin position="94"/>
        <end position="111"/>
    </location>
</feature>
<keyword evidence="13 17" id="KW-0961">Cell wall biogenesis/degradation</keyword>
<dbReference type="GO" id="GO:0046677">
    <property type="term" value="P:response to antibiotic"/>
    <property type="evidence" value="ECO:0007669"/>
    <property type="project" value="UniProtKB-UniRule"/>
</dbReference>
<gene>
    <name evidence="17" type="primary">uppP</name>
    <name evidence="18" type="ordered locus">Clole_2970</name>
</gene>
<dbReference type="PANTHER" id="PTHR30622">
    <property type="entry name" value="UNDECAPRENYL-DIPHOSPHATASE"/>
    <property type="match status" value="1"/>
</dbReference>
<evidence type="ECO:0000256" key="14">
    <source>
        <dbReference type="ARBA" id="ARBA00032707"/>
    </source>
</evidence>
<dbReference type="EMBL" id="CP002582">
    <property type="protein sequence ID" value="ADZ84667.1"/>
    <property type="molecule type" value="Genomic_DNA"/>
</dbReference>
<keyword evidence="9 17" id="KW-0573">Peptidoglycan synthesis</keyword>
<feature type="transmembrane region" description="Helical" evidence="17">
    <location>
        <begin position="123"/>
        <end position="142"/>
    </location>
</feature>
<feature type="transmembrane region" description="Helical" evidence="17">
    <location>
        <begin position="259"/>
        <end position="276"/>
    </location>
</feature>
<evidence type="ECO:0000256" key="17">
    <source>
        <dbReference type="HAMAP-Rule" id="MF_01006"/>
    </source>
</evidence>
<evidence type="ECO:0000256" key="11">
    <source>
        <dbReference type="ARBA" id="ARBA00023136"/>
    </source>
</evidence>
<evidence type="ECO:0000256" key="9">
    <source>
        <dbReference type="ARBA" id="ARBA00022984"/>
    </source>
</evidence>
<feature type="transmembrane region" description="Helical" evidence="17">
    <location>
        <begin position="226"/>
        <end position="247"/>
    </location>
</feature>
<keyword evidence="5 17" id="KW-1003">Cell membrane</keyword>
<comment type="function">
    <text evidence="17">Catalyzes the dephosphorylation of undecaprenyl diphosphate (UPP). Confers resistance to bacitracin.</text>
</comment>
<keyword evidence="11 17" id="KW-0472">Membrane</keyword>
<evidence type="ECO:0000256" key="5">
    <source>
        <dbReference type="ARBA" id="ARBA00022475"/>
    </source>
</evidence>
<evidence type="ECO:0000313" key="18">
    <source>
        <dbReference type="EMBL" id="ADZ84667.1"/>
    </source>
</evidence>
<name>F2JML6_CELLD</name>
<evidence type="ECO:0000256" key="13">
    <source>
        <dbReference type="ARBA" id="ARBA00023316"/>
    </source>
</evidence>
<dbReference type="EC" id="3.6.1.27" evidence="3 17"/>
<dbReference type="GO" id="GO:0071555">
    <property type="term" value="P:cell wall organization"/>
    <property type="evidence" value="ECO:0007669"/>
    <property type="project" value="UniProtKB-KW"/>
</dbReference>